<evidence type="ECO:0000313" key="4">
    <source>
        <dbReference type="Proteomes" id="UP000719766"/>
    </source>
</evidence>
<organism evidence="3 4">
    <name type="scientific">Suillus plorans</name>
    <dbReference type="NCBI Taxonomy" id="116603"/>
    <lineage>
        <taxon>Eukaryota</taxon>
        <taxon>Fungi</taxon>
        <taxon>Dikarya</taxon>
        <taxon>Basidiomycota</taxon>
        <taxon>Agaricomycotina</taxon>
        <taxon>Agaricomycetes</taxon>
        <taxon>Agaricomycetidae</taxon>
        <taxon>Boletales</taxon>
        <taxon>Suillineae</taxon>
        <taxon>Suillaceae</taxon>
        <taxon>Suillus</taxon>
    </lineage>
</organism>
<dbReference type="Proteomes" id="UP000719766">
    <property type="component" value="Unassembled WGS sequence"/>
</dbReference>
<comment type="caution">
    <text evidence="3">The sequence shown here is derived from an EMBL/GenBank/DDBJ whole genome shotgun (WGS) entry which is preliminary data.</text>
</comment>
<gene>
    <name evidence="3" type="ORF">HD556DRAFT_1443037</name>
</gene>
<evidence type="ECO:0000259" key="2">
    <source>
        <dbReference type="Pfam" id="PF20149"/>
    </source>
</evidence>
<reference evidence="3" key="1">
    <citation type="journal article" date="2020" name="New Phytol.">
        <title>Comparative genomics reveals dynamic genome evolution in host specialist ectomycorrhizal fungi.</title>
        <authorList>
            <person name="Lofgren L.A."/>
            <person name="Nguyen N.H."/>
            <person name="Vilgalys R."/>
            <person name="Ruytinx J."/>
            <person name="Liao H.L."/>
            <person name="Branco S."/>
            <person name="Kuo A."/>
            <person name="LaButti K."/>
            <person name="Lipzen A."/>
            <person name="Andreopoulos W."/>
            <person name="Pangilinan J."/>
            <person name="Riley R."/>
            <person name="Hundley H."/>
            <person name="Na H."/>
            <person name="Barry K."/>
            <person name="Grigoriev I.V."/>
            <person name="Stajich J.E."/>
            <person name="Kennedy P.G."/>
        </authorList>
    </citation>
    <scope>NUCLEOTIDE SEQUENCE</scope>
    <source>
        <strain evidence="3">S12</strain>
    </source>
</reference>
<evidence type="ECO:0000256" key="1">
    <source>
        <dbReference type="SAM" id="MobiDB-lite"/>
    </source>
</evidence>
<protein>
    <recommendedName>
        <fullName evidence="2">DUF6532 domain-containing protein</fullName>
    </recommendedName>
</protein>
<dbReference type="InterPro" id="IPR045341">
    <property type="entry name" value="DUF6532"/>
</dbReference>
<dbReference type="GeneID" id="64600316"/>
<keyword evidence="4" id="KW-1185">Reference proteome</keyword>
<feature type="domain" description="DUF6532" evidence="2">
    <location>
        <begin position="220"/>
        <end position="406"/>
    </location>
</feature>
<sequence length="475" mass="52795">MIPPGSDQVVRRQELSDDSYSSFQPPPDSDSEMSRWCEEMMNLPVMEGWSESLDMPAPLGIIPPLHENESDPHSNSTPGPSQAHHTPVETPLSIEEFMAMIMSFDATASATEAEVAAAAPHLHSRLSNVRLLRQVDPPPPSRTRYTPYEILDRPDIHRGKHCLTDDVEHHAGPSQHSSMPVPLAIPVPPPAAPLSTTSESLPSLAVPIGLENLVPQVKLRAKQRMKQSMFDDSFLLSSQKRSEKALASLVAVISTFNNRKIAELVLWSLGSEAKKDADKIGETAKYLRKQVKDIVRMAVLFGYNLNNALATQTQEEMEVTIRNLLQGDAFLNGDIEVGGQTILGVPFGNRVVRHFMQHILFYQLNLQQYVGPSRNLGALFAFIGTLFEWALRELSTGVFIPSDFDLSRARVDEQQWEQSHQYYEPPVFSTSSMFDVADDHEGRGSTYALNDSCHISPIIDSYPNLGKIVNAYVVL</sequence>
<dbReference type="OrthoDB" id="2675774at2759"/>
<feature type="region of interest" description="Disordered" evidence="1">
    <location>
        <begin position="57"/>
        <end position="87"/>
    </location>
</feature>
<name>A0A9P7AQM6_9AGAM</name>
<dbReference type="RefSeq" id="XP_041160636.1">
    <property type="nucleotide sequence ID" value="XM_041306552.1"/>
</dbReference>
<feature type="region of interest" description="Disordered" evidence="1">
    <location>
        <begin position="1"/>
        <end position="34"/>
    </location>
</feature>
<evidence type="ECO:0000313" key="3">
    <source>
        <dbReference type="EMBL" id="KAG1794469.1"/>
    </source>
</evidence>
<proteinExistence type="predicted"/>
<accession>A0A9P7AQM6</accession>
<dbReference type="Pfam" id="PF20149">
    <property type="entry name" value="DUF6532"/>
    <property type="match status" value="1"/>
</dbReference>
<feature type="compositionally biased region" description="Polar residues" evidence="1">
    <location>
        <begin position="73"/>
        <end position="84"/>
    </location>
</feature>
<dbReference type="EMBL" id="JABBWE010000026">
    <property type="protein sequence ID" value="KAG1794469.1"/>
    <property type="molecule type" value="Genomic_DNA"/>
</dbReference>
<dbReference type="AlphaFoldDB" id="A0A9P7AQM6"/>